<evidence type="ECO:0000256" key="4">
    <source>
        <dbReference type="ARBA" id="ARBA00022741"/>
    </source>
</evidence>
<protein>
    <recommendedName>
        <fullName evidence="9">DUF86 domain-containing protein</fullName>
    </recommendedName>
</protein>
<dbReference type="GO" id="GO:0004540">
    <property type="term" value="F:RNA nuclease activity"/>
    <property type="evidence" value="ECO:0007669"/>
    <property type="project" value="InterPro"/>
</dbReference>
<dbReference type="InterPro" id="IPR051813">
    <property type="entry name" value="HepT_RNase_toxin"/>
</dbReference>
<dbReference type="GO" id="GO:0016787">
    <property type="term" value="F:hydrolase activity"/>
    <property type="evidence" value="ECO:0007669"/>
    <property type="project" value="UniProtKB-KW"/>
</dbReference>
<dbReference type="PANTHER" id="PTHR34139">
    <property type="entry name" value="UPF0331 PROTEIN MJ0127"/>
    <property type="match status" value="1"/>
</dbReference>
<dbReference type="Proteomes" id="UP000178461">
    <property type="component" value="Unassembled WGS sequence"/>
</dbReference>
<proteinExistence type="inferred from homology"/>
<evidence type="ECO:0000256" key="1">
    <source>
        <dbReference type="ARBA" id="ARBA00022553"/>
    </source>
</evidence>
<keyword evidence="5" id="KW-0378">Hydrolase</keyword>
<dbReference type="InterPro" id="IPR008201">
    <property type="entry name" value="HepT-like"/>
</dbReference>
<sequence length="118" mass="13767">MENSNPEVYLRHILDAIHRIEKHIFGVQKVDFFKDDSTAAAAAVRELEIIGEAITQMPEAYRTKHTSVPWREITDMRNRLIHGYFSVDYKIVWKTVTEDLKPLKQQVEDLLQNLDGTK</sequence>
<dbReference type="InterPro" id="IPR037038">
    <property type="entry name" value="HepT-like_sf"/>
</dbReference>
<accession>A0A1F6AWZ5</accession>
<keyword evidence="4" id="KW-0547">Nucleotide-binding</keyword>
<keyword evidence="2" id="KW-1277">Toxin-antitoxin system</keyword>
<dbReference type="AlphaFoldDB" id="A0A1F6AWZ5"/>
<evidence type="ECO:0008006" key="9">
    <source>
        <dbReference type="Google" id="ProtNLM"/>
    </source>
</evidence>
<dbReference type="Pfam" id="PF01934">
    <property type="entry name" value="HepT-like"/>
    <property type="match status" value="1"/>
</dbReference>
<keyword evidence="3" id="KW-0540">Nuclease</keyword>
<dbReference type="Gene3D" id="1.20.120.580">
    <property type="entry name" value="bsu32300-like"/>
    <property type="match status" value="1"/>
</dbReference>
<dbReference type="GO" id="GO:0000166">
    <property type="term" value="F:nucleotide binding"/>
    <property type="evidence" value="ECO:0007669"/>
    <property type="project" value="UniProtKB-KW"/>
</dbReference>
<evidence type="ECO:0000256" key="6">
    <source>
        <dbReference type="ARBA" id="ARBA00024207"/>
    </source>
</evidence>
<evidence type="ECO:0000313" key="8">
    <source>
        <dbReference type="Proteomes" id="UP000178461"/>
    </source>
</evidence>
<reference evidence="7 8" key="1">
    <citation type="journal article" date="2016" name="Nat. Commun.">
        <title>Thousands of microbial genomes shed light on interconnected biogeochemical processes in an aquifer system.</title>
        <authorList>
            <person name="Anantharaman K."/>
            <person name="Brown C.T."/>
            <person name="Hug L.A."/>
            <person name="Sharon I."/>
            <person name="Castelle C.J."/>
            <person name="Probst A.J."/>
            <person name="Thomas B.C."/>
            <person name="Singh A."/>
            <person name="Wilkins M.J."/>
            <person name="Karaoz U."/>
            <person name="Brodie E.L."/>
            <person name="Williams K.H."/>
            <person name="Hubbard S.S."/>
            <person name="Banfield J.F."/>
        </authorList>
    </citation>
    <scope>NUCLEOTIDE SEQUENCE [LARGE SCALE GENOMIC DNA]</scope>
</reference>
<keyword evidence="1" id="KW-0597">Phosphoprotein</keyword>
<evidence type="ECO:0000313" key="7">
    <source>
        <dbReference type="EMBL" id="OGG29214.1"/>
    </source>
</evidence>
<dbReference type="GO" id="GO:0110001">
    <property type="term" value="C:toxin-antitoxin complex"/>
    <property type="evidence" value="ECO:0007669"/>
    <property type="project" value="InterPro"/>
</dbReference>
<dbReference type="PANTHER" id="PTHR34139:SF1">
    <property type="entry name" value="RNASE MJ1380-RELATED"/>
    <property type="match status" value="1"/>
</dbReference>
<comment type="similarity">
    <text evidence="6">Belongs to the HepT RNase toxin family.</text>
</comment>
<name>A0A1F6AWZ5_9BACT</name>
<comment type="caution">
    <text evidence="7">The sequence shown here is derived from an EMBL/GenBank/DDBJ whole genome shotgun (WGS) entry which is preliminary data.</text>
</comment>
<evidence type="ECO:0000256" key="2">
    <source>
        <dbReference type="ARBA" id="ARBA00022649"/>
    </source>
</evidence>
<evidence type="ECO:0000256" key="3">
    <source>
        <dbReference type="ARBA" id="ARBA00022722"/>
    </source>
</evidence>
<gene>
    <name evidence="7" type="ORF">A2971_04600</name>
</gene>
<evidence type="ECO:0000256" key="5">
    <source>
        <dbReference type="ARBA" id="ARBA00022801"/>
    </source>
</evidence>
<dbReference type="EMBL" id="MFJW01000032">
    <property type="protein sequence ID" value="OGG29214.1"/>
    <property type="molecule type" value="Genomic_DNA"/>
</dbReference>
<organism evidence="7 8">
    <name type="scientific">Candidatus Gottesmanbacteria bacterium RIFCSPLOWO2_01_FULL_46_21</name>
    <dbReference type="NCBI Taxonomy" id="1798393"/>
    <lineage>
        <taxon>Bacteria</taxon>
        <taxon>Candidatus Gottesmaniibacteriota</taxon>
    </lineage>
</organism>